<dbReference type="Pfam" id="PF00026">
    <property type="entry name" value="Asp"/>
    <property type="match status" value="1"/>
</dbReference>
<dbReference type="InterPro" id="IPR034164">
    <property type="entry name" value="Pepsin-like_dom"/>
</dbReference>
<proteinExistence type="inferred from homology"/>
<dbReference type="Proteomes" id="UP000547976">
    <property type="component" value="Unassembled WGS sequence"/>
</dbReference>
<comment type="caution">
    <text evidence="4">The sequence shown here is derived from an EMBL/GenBank/DDBJ whole genome shotgun (WGS) entry which is preliminary data.</text>
</comment>
<gene>
    <name evidence="4" type="ORF">FSUBG_6051</name>
</gene>
<evidence type="ECO:0000313" key="5">
    <source>
        <dbReference type="Proteomes" id="UP000547976"/>
    </source>
</evidence>
<dbReference type="PROSITE" id="PS51767">
    <property type="entry name" value="PEPTIDASE_A1"/>
    <property type="match status" value="1"/>
</dbReference>
<dbReference type="SUPFAM" id="SSF50630">
    <property type="entry name" value="Acid proteases"/>
    <property type="match status" value="1"/>
</dbReference>
<protein>
    <submittedName>
        <fullName evidence="4">Peptidase a1</fullName>
    </submittedName>
</protein>
<dbReference type="GeneID" id="59318929"/>
<keyword evidence="2" id="KW-0732">Signal</keyword>
<feature type="domain" description="Peptidase A1" evidence="3">
    <location>
        <begin position="42"/>
        <end position="413"/>
    </location>
</feature>
<comment type="similarity">
    <text evidence="1">Belongs to the peptidase A1 family.</text>
</comment>
<feature type="chain" id="PRO_5034866015" evidence="2">
    <location>
        <begin position="16"/>
        <end position="444"/>
    </location>
</feature>
<dbReference type="RefSeq" id="XP_036538413.1">
    <property type="nucleotide sequence ID" value="XM_036684211.1"/>
</dbReference>
<dbReference type="CDD" id="cd05471">
    <property type="entry name" value="pepsin_like"/>
    <property type="match status" value="1"/>
</dbReference>
<dbReference type="EMBL" id="JAAOAV010000061">
    <property type="protein sequence ID" value="KAF5606443.1"/>
    <property type="molecule type" value="Genomic_DNA"/>
</dbReference>
<evidence type="ECO:0000259" key="3">
    <source>
        <dbReference type="PROSITE" id="PS51767"/>
    </source>
</evidence>
<dbReference type="PANTHER" id="PTHR47966:SF51">
    <property type="entry name" value="BETA-SITE APP-CLEAVING ENZYME, ISOFORM A-RELATED"/>
    <property type="match status" value="1"/>
</dbReference>
<evidence type="ECO:0000256" key="2">
    <source>
        <dbReference type="SAM" id="SignalP"/>
    </source>
</evidence>
<organism evidence="4 5">
    <name type="scientific">Gibberella subglutinans</name>
    <name type="common">Fusarium subglutinans</name>
    <dbReference type="NCBI Taxonomy" id="42677"/>
    <lineage>
        <taxon>Eukaryota</taxon>
        <taxon>Fungi</taxon>
        <taxon>Dikarya</taxon>
        <taxon>Ascomycota</taxon>
        <taxon>Pezizomycotina</taxon>
        <taxon>Sordariomycetes</taxon>
        <taxon>Hypocreomycetidae</taxon>
        <taxon>Hypocreales</taxon>
        <taxon>Nectriaceae</taxon>
        <taxon>Fusarium</taxon>
        <taxon>Fusarium fujikuroi species complex</taxon>
    </lineage>
</organism>
<dbReference type="GO" id="GO:0006508">
    <property type="term" value="P:proteolysis"/>
    <property type="evidence" value="ECO:0007669"/>
    <property type="project" value="InterPro"/>
</dbReference>
<evidence type="ECO:0000256" key="1">
    <source>
        <dbReference type="ARBA" id="ARBA00007447"/>
    </source>
</evidence>
<dbReference type="PANTHER" id="PTHR47966">
    <property type="entry name" value="BETA-SITE APP-CLEAVING ENZYME, ISOFORM A-RELATED"/>
    <property type="match status" value="1"/>
</dbReference>
<dbReference type="GO" id="GO:0004190">
    <property type="term" value="F:aspartic-type endopeptidase activity"/>
    <property type="evidence" value="ECO:0007669"/>
    <property type="project" value="InterPro"/>
</dbReference>
<feature type="signal peptide" evidence="2">
    <location>
        <begin position="1"/>
        <end position="15"/>
    </location>
</feature>
<dbReference type="InterPro" id="IPR033121">
    <property type="entry name" value="PEPTIDASE_A1"/>
</dbReference>
<name>A0A8H5Q2J1_GIBSU</name>
<dbReference type="InterPro" id="IPR021109">
    <property type="entry name" value="Peptidase_aspartic_dom_sf"/>
</dbReference>
<dbReference type="OrthoDB" id="771136at2759"/>
<dbReference type="Gene3D" id="2.40.70.10">
    <property type="entry name" value="Acid Proteases"/>
    <property type="match status" value="2"/>
</dbReference>
<accession>A0A8H5Q2J1</accession>
<evidence type="ECO:0000313" key="4">
    <source>
        <dbReference type="EMBL" id="KAF5606443.1"/>
    </source>
</evidence>
<keyword evidence="5" id="KW-1185">Reference proteome</keyword>
<dbReference type="AlphaFoldDB" id="A0A8H5Q2J1"/>
<dbReference type="InterPro" id="IPR001461">
    <property type="entry name" value="Aspartic_peptidase_A1"/>
</dbReference>
<sequence>MLLTISLLSIASLQGVAVTAAPSQPQPPIIPISFSYGGYPRVQADISWGTPGQSPVPTIFDTGSPSFWVFGPNSIINDGSNYHYEQGPCNKTVKSFYNWPKSSSHSKGGATKPKGGPLGYAYGGNGKLITAPALINDTFGFSNSKFPKLTNNQVALANYAQITQLDDKCQISESTFDHSILGLAPLPEGFAGPSFRDNLRRSGETRSSSFTMWFDQQPKSIKSPYLGAAVFGAAPSTKKYTGELVRIKQDYPERTYVGYYSALPELTATSIRKPGKPVKIGLADPSVKQCLLDSGTGEDRVPFSGKEIMKATGLIQLQNPSVLAYNGTCESIPHTATVNFTFAGATKGKAVTIAVPIRSYARGEFDGLPGYDASKYCALSLSPDEYGDCTFGAPFFTAAYAVFHDDKKQVALAQGGVSTGTANGVAGIGQLTPILPGSNIPGSV</sequence>
<reference evidence="4 5" key="1">
    <citation type="submission" date="2020-05" db="EMBL/GenBank/DDBJ databases">
        <title>Identification and distribution of gene clusters putatively required for synthesis of sphingolipid metabolism inhibitors in phylogenetically diverse species of the filamentous fungus Fusarium.</title>
        <authorList>
            <person name="Kim H.-S."/>
            <person name="Busman M."/>
            <person name="Brown D.W."/>
            <person name="Divon H."/>
            <person name="Uhlig S."/>
            <person name="Proctor R.H."/>
        </authorList>
    </citation>
    <scope>NUCLEOTIDE SEQUENCE [LARGE SCALE GENOMIC DNA]</scope>
    <source>
        <strain evidence="4 5">NRRL 66333</strain>
    </source>
</reference>